<accession>A0A5B7H9R8</accession>
<evidence type="ECO:0000313" key="2">
    <source>
        <dbReference type="Proteomes" id="UP000324222"/>
    </source>
</evidence>
<gene>
    <name evidence="1" type="ORF">E2C01_060180</name>
</gene>
<keyword evidence="2" id="KW-1185">Reference proteome</keyword>
<evidence type="ECO:0000313" key="1">
    <source>
        <dbReference type="EMBL" id="MPC66037.1"/>
    </source>
</evidence>
<organism evidence="1 2">
    <name type="scientific">Portunus trituberculatus</name>
    <name type="common">Swimming crab</name>
    <name type="synonym">Neptunus trituberculatus</name>
    <dbReference type="NCBI Taxonomy" id="210409"/>
    <lineage>
        <taxon>Eukaryota</taxon>
        <taxon>Metazoa</taxon>
        <taxon>Ecdysozoa</taxon>
        <taxon>Arthropoda</taxon>
        <taxon>Crustacea</taxon>
        <taxon>Multicrustacea</taxon>
        <taxon>Malacostraca</taxon>
        <taxon>Eumalacostraca</taxon>
        <taxon>Eucarida</taxon>
        <taxon>Decapoda</taxon>
        <taxon>Pleocyemata</taxon>
        <taxon>Brachyura</taxon>
        <taxon>Eubrachyura</taxon>
        <taxon>Portunoidea</taxon>
        <taxon>Portunidae</taxon>
        <taxon>Portuninae</taxon>
        <taxon>Portunus</taxon>
    </lineage>
</organism>
<proteinExistence type="predicted"/>
<comment type="caution">
    <text evidence="1">The sequence shown here is derived from an EMBL/GenBank/DDBJ whole genome shotgun (WGS) entry which is preliminary data.</text>
</comment>
<dbReference type="EMBL" id="VSRR010024184">
    <property type="protein sequence ID" value="MPC66037.1"/>
    <property type="molecule type" value="Genomic_DNA"/>
</dbReference>
<sequence length="89" mass="9572">MASRSPLLGPPGVQEEGQSHIFLSKGGTSSSSSFSFISATTASHLRLSVRNVLGVYTLPRVRRGKTKVIEGGQNNVASCKKEEKKKMHT</sequence>
<dbReference type="Proteomes" id="UP000324222">
    <property type="component" value="Unassembled WGS sequence"/>
</dbReference>
<reference evidence="1 2" key="1">
    <citation type="submission" date="2019-05" db="EMBL/GenBank/DDBJ databases">
        <title>Another draft genome of Portunus trituberculatus and its Hox gene families provides insights of decapod evolution.</title>
        <authorList>
            <person name="Jeong J.-H."/>
            <person name="Song I."/>
            <person name="Kim S."/>
            <person name="Choi T."/>
            <person name="Kim D."/>
            <person name="Ryu S."/>
            <person name="Kim W."/>
        </authorList>
    </citation>
    <scope>NUCLEOTIDE SEQUENCE [LARGE SCALE GENOMIC DNA]</scope>
    <source>
        <tissue evidence="1">Muscle</tissue>
    </source>
</reference>
<dbReference type="AlphaFoldDB" id="A0A5B7H9R8"/>
<protein>
    <submittedName>
        <fullName evidence="1">Uncharacterized protein</fullName>
    </submittedName>
</protein>
<name>A0A5B7H9R8_PORTR</name>